<dbReference type="AlphaFoldDB" id="T1EI75"/>
<protein>
    <submittedName>
        <fullName evidence="2 3">Uncharacterized protein</fullName>
    </submittedName>
</protein>
<dbReference type="InParanoid" id="T1EI75"/>
<dbReference type="CTD" id="20196275"/>
<accession>T1EI75</accession>
<evidence type="ECO:0000256" key="1">
    <source>
        <dbReference type="ARBA" id="ARBA00022737"/>
    </source>
</evidence>
<proteinExistence type="predicted"/>
<dbReference type="Proteomes" id="UP000015101">
    <property type="component" value="Unassembled WGS sequence"/>
</dbReference>
<dbReference type="EMBL" id="AMQM01001286">
    <property type="status" value="NOT_ANNOTATED_CDS"/>
    <property type="molecule type" value="Genomic_DNA"/>
</dbReference>
<gene>
    <name evidence="3" type="primary">20196275</name>
    <name evidence="2" type="ORF">HELRODRAFT_135217</name>
</gene>
<reference evidence="4" key="1">
    <citation type="submission" date="2012-12" db="EMBL/GenBank/DDBJ databases">
        <authorList>
            <person name="Hellsten U."/>
            <person name="Grimwood J."/>
            <person name="Chapman J.A."/>
            <person name="Shapiro H."/>
            <person name="Aerts A."/>
            <person name="Otillar R.P."/>
            <person name="Terry A.Y."/>
            <person name="Boore J.L."/>
            <person name="Simakov O."/>
            <person name="Marletaz F."/>
            <person name="Cho S.-J."/>
            <person name="Edsinger-Gonzales E."/>
            <person name="Havlak P."/>
            <person name="Kuo D.-H."/>
            <person name="Larsson T."/>
            <person name="Lv J."/>
            <person name="Arendt D."/>
            <person name="Savage R."/>
            <person name="Osoegawa K."/>
            <person name="de Jong P."/>
            <person name="Lindberg D.R."/>
            <person name="Seaver E.C."/>
            <person name="Weisblat D.A."/>
            <person name="Putnam N.H."/>
            <person name="Grigoriev I.V."/>
            <person name="Rokhsar D.S."/>
        </authorList>
    </citation>
    <scope>NUCLEOTIDE SEQUENCE</scope>
</reference>
<name>T1EI75_HELRO</name>
<dbReference type="RefSeq" id="XP_009025305.1">
    <property type="nucleotide sequence ID" value="XM_009027057.1"/>
</dbReference>
<keyword evidence="1" id="KW-0677">Repeat</keyword>
<dbReference type="Gene3D" id="3.80.10.10">
    <property type="entry name" value="Ribonuclease Inhibitor"/>
    <property type="match status" value="2"/>
</dbReference>
<dbReference type="PANTHER" id="PTHR24111">
    <property type="entry name" value="LEUCINE-RICH REPEAT-CONTAINING PROTEIN 34"/>
    <property type="match status" value="1"/>
</dbReference>
<dbReference type="SMART" id="SM00368">
    <property type="entry name" value="LRR_RI"/>
    <property type="match status" value="6"/>
</dbReference>
<dbReference type="EnsemblMetazoa" id="HelroT135217">
    <property type="protein sequence ID" value="HelroP135217"/>
    <property type="gene ID" value="HelroG135217"/>
</dbReference>
<dbReference type="HOGENOM" id="CLU_1464789_0_0_1"/>
<sequence length="185" mass="20505">LSLALERNEGLKVMCIERCALADDGCMLISTSLKLNSTLNGLSFPENRISSLGMGYLCRGLKQNKGIRELNLDSNEVGDRGGGRLLFSIIRHCCFLTELNLSENLLGDDCIERLSHSLLFNRSLKCLKLENCGLTKKSCSFLKRPLKTNTDLSILSLDLNQLNDDGVECLAEGMQFNRSLTELSL</sequence>
<dbReference type="eggNOG" id="KOG4308">
    <property type="taxonomic scope" value="Eukaryota"/>
</dbReference>
<dbReference type="EMBL" id="KB097495">
    <property type="protein sequence ID" value="ESN96047.1"/>
    <property type="molecule type" value="Genomic_DNA"/>
</dbReference>
<dbReference type="InterPro" id="IPR001611">
    <property type="entry name" value="Leu-rich_rpt"/>
</dbReference>
<organism evidence="3 4">
    <name type="scientific">Helobdella robusta</name>
    <name type="common">Californian leech</name>
    <dbReference type="NCBI Taxonomy" id="6412"/>
    <lineage>
        <taxon>Eukaryota</taxon>
        <taxon>Metazoa</taxon>
        <taxon>Spiralia</taxon>
        <taxon>Lophotrochozoa</taxon>
        <taxon>Annelida</taxon>
        <taxon>Clitellata</taxon>
        <taxon>Hirudinea</taxon>
        <taxon>Rhynchobdellida</taxon>
        <taxon>Glossiphoniidae</taxon>
        <taxon>Helobdella</taxon>
    </lineage>
</organism>
<dbReference type="Pfam" id="PF13516">
    <property type="entry name" value="LRR_6"/>
    <property type="match status" value="3"/>
</dbReference>
<dbReference type="InterPro" id="IPR032675">
    <property type="entry name" value="LRR_dom_sf"/>
</dbReference>
<dbReference type="OMA" id="MCIERCA"/>
<evidence type="ECO:0000313" key="2">
    <source>
        <dbReference type="EMBL" id="ESN96047.1"/>
    </source>
</evidence>
<dbReference type="OrthoDB" id="76105at2759"/>
<evidence type="ECO:0000313" key="3">
    <source>
        <dbReference type="EnsemblMetazoa" id="HelroP135217"/>
    </source>
</evidence>
<keyword evidence="4" id="KW-1185">Reference proteome</keyword>
<dbReference type="InterPro" id="IPR052201">
    <property type="entry name" value="LRR-containing_regulator"/>
</dbReference>
<dbReference type="STRING" id="6412.T1EI75"/>
<dbReference type="KEGG" id="hro:HELRODRAFT_135217"/>
<dbReference type="GeneID" id="20196275"/>
<dbReference type="PANTHER" id="PTHR24111:SF0">
    <property type="entry name" value="LEUCINE-RICH REPEAT-CONTAINING PROTEIN"/>
    <property type="match status" value="1"/>
</dbReference>
<reference evidence="2 4" key="2">
    <citation type="journal article" date="2013" name="Nature">
        <title>Insights into bilaterian evolution from three spiralian genomes.</title>
        <authorList>
            <person name="Simakov O."/>
            <person name="Marletaz F."/>
            <person name="Cho S.J."/>
            <person name="Edsinger-Gonzales E."/>
            <person name="Havlak P."/>
            <person name="Hellsten U."/>
            <person name="Kuo D.H."/>
            <person name="Larsson T."/>
            <person name="Lv J."/>
            <person name="Arendt D."/>
            <person name="Savage R."/>
            <person name="Osoegawa K."/>
            <person name="de Jong P."/>
            <person name="Grimwood J."/>
            <person name="Chapman J.A."/>
            <person name="Shapiro H."/>
            <person name="Aerts A."/>
            <person name="Otillar R.P."/>
            <person name="Terry A.Y."/>
            <person name="Boore J.L."/>
            <person name="Grigoriev I.V."/>
            <person name="Lindberg D.R."/>
            <person name="Seaver E.C."/>
            <person name="Weisblat D.A."/>
            <person name="Putnam N.H."/>
            <person name="Rokhsar D.S."/>
        </authorList>
    </citation>
    <scope>NUCLEOTIDE SEQUENCE</scope>
</reference>
<evidence type="ECO:0000313" key="4">
    <source>
        <dbReference type="Proteomes" id="UP000015101"/>
    </source>
</evidence>
<dbReference type="SUPFAM" id="SSF52047">
    <property type="entry name" value="RNI-like"/>
    <property type="match status" value="1"/>
</dbReference>
<reference evidence="3" key="3">
    <citation type="submission" date="2015-06" db="UniProtKB">
        <authorList>
            <consortium name="EnsemblMetazoa"/>
        </authorList>
    </citation>
    <scope>IDENTIFICATION</scope>
</reference>